<gene>
    <name evidence="1" type="ORF">US54_C0031G0007</name>
</gene>
<evidence type="ECO:0008006" key="3">
    <source>
        <dbReference type="Google" id="ProtNLM"/>
    </source>
</evidence>
<evidence type="ECO:0000313" key="1">
    <source>
        <dbReference type="EMBL" id="KKQ37566.1"/>
    </source>
</evidence>
<dbReference type="Proteomes" id="UP000034471">
    <property type="component" value="Unassembled WGS sequence"/>
</dbReference>
<sequence length="78" mass="9100">MQTVSITPKWQVHIPVAIRRQLGLSKPIKADIFVEGKKIVMQPKRSKIFKLEGALKKIKPTKRINIDRVRDYIDYSQL</sequence>
<organism evidence="1 2">
    <name type="scientific">Candidatus Roizmanbacteria bacterium GW2011_GWA2_37_7</name>
    <dbReference type="NCBI Taxonomy" id="1618481"/>
    <lineage>
        <taxon>Bacteria</taxon>
        <taxon>Candidatus Roizmaniibacteriota</taxon>
    </lineage>
</organism>
<dbReference type="EMBL" id="LBTJ01000031">
    <property type="protein sequence ID" value="KKQ37566.1"/>
    <property type="molecule type" value="Genomic_DNA"/>
</dbReference>
<dbReference type="Gene3D" id="2.10.260.10">
    <property type="match status" value="1"/>
</dbReference>
<protein>
    <recommendedName>
        <fullName evidence="3">SpoVT-AbrB domain-containing protein</fullName>
    </recommendedName>
</protein>
<evidence type="ECO:0000313" key="2">
    <source>
        <dbReference type="Proteomes" id="UP000034471"/>
    </source>
</evidence>
<accession>A0A0G0KAD8</accession>
<proteinExistence type="predicted"/>
<comment type="caution">
    <text evidence="1">The sequence shown here is derived from an EMBL/GenBank/DDBJ whole genome shotgun (WGS) entry which is preliminary data.</text>
</comment>
<dbReference type="STRING" id="1618481.US54_C0031G0007"/>
<dbReference type="InterPro" id="IPR037914">
    <property type="entry name" value="SpoVT-AbrB_sf"/>
</dbReference>
<reference evidence="1 2" key="1">
    <citation type="journal article" date="2015" name="Nature">
        <title>rRNA introns, odd ribosomes, and small enigmatic genomes across a large radiation of phyla.</title>
        <authorList>
            <person name="Brown C.T."/>
            <person name="Hug L.A."/>
            <person name="Thomas B.C."/>
            <person name="Sharon I."/>
            <person name="Castelle C.J."/>
            <person name="Singh A."/>
            <person name="Wilkins M.J."/>
            <person name="Williams K.H."/>
            <person name="Banfield J.F."/>
        </authorList>
    </citation>
    <scope>NUCLEOTIDE SEQUENCE [LARGE SCALE GENOMIC DNA]</scope>
</reference>
<name>A0A0G0KAD8_9BACT</name>
<dbReference type="AlphaFoldDB" id="A0A0G0KAD8"/>
<dbReference type="SUPFAM" id="SSF89447">
    <property type="entry name" value="AbrB/MazE/MraZ-like"/>
    <property type="match status" value="1"/>
</dbReference>